<proteinExistence type="predicted"/>
<dbReference type="EMBL" id="CAEZXA010000210">
    <property type="protein sequence ID" value="CAB4688661.1"/>
    <property type="molecule type" value="Genomic_DNA"/>
</dbReference>
<sequence length="272" mass="29433">MKIRALLASSTLAVSLFAVASSHPVNAAGTQKVKILLSGDCADGEMIEGSDEEDCEIMVSITPRSAKRSAVLEVAYDQEDPEWEELDSGKTKSGRLIFDVPSTDEDDAYMDGVVMYRVTVKKSGANKAVRGKEYSIAYTSAEAAANDEELLSDLGTEDPEEQAFKDDMDKKQADNKQQINNQQPNQNIGSDKSKNNNQPPAPPTKEQRATEMNKACGSVGISPETCKKVIEAKSGTEGMAALGSNAEKFCQALLKLPCREIMPRIYLAASKK</sequence>
<evidence type="ECO:0000313" key="4">
    <source>
        <dbReference type="EMBL" id="CAB4770398.1"/>
    </source>
</evidence>
<accession>A0A6J6NPJ7</accession>
<evidence type="ECO:0000313" key="3">
    <source>
        <dbReference type="EMBL" id="CAB4688661.1"/>
    </source>
</evidence>
<name>A0A6J6NPJ7_9ZZZZ</name>
<dbReference type="AlphaFoldDB" id="A0A6J6NPJ7"/>
<reference evidence="3" key="1">
    <citation type="submission" date="2020-05" db="EMBL/GenBank/DDBJ databases">
        <authorList>
            <person name="Chiriac C."/>
            <person name="Salcher M."/>
            <person name="Ghai R."/>
            <person name="Kavagutti S V."/>
        </authorList>
    </citation>
    <scope>NUCLEOTIDE SEQUENCE</scope>
</reference>
<evidence type="ECO:0000313" key="2">
    <source>
        <dbReference type="EMBL" id="CAB4368173.1"/>
    </source>
</evidence>
<evidence type="ECO:0000256" key="1">
    <source>
        <dbReference type="SAM" id="MobiDB-lite"/>
    </source>
</evidence>
<dbReference type="EMBL" id="CAFBQH010000097">
    <property type="protein sequence ID" value="CAB5055250.1"/>
    <property type="molecule type" value="Genomic_DNA"/>
</dbReference>
<dbReference type="EMBL" id="CAEZZL010000139">
    <property type="protein sequence ID" value="CAB4770398.1"/>
    <property type="molecule type" value="Genomic_DNA"/>
</dbReference>
<feature type="region of interest" description="Disordered" evidence="1">
    <location>
        <begin position="162"/>
        <end position="217"/>
    </location>
</feature>
<feature type="compositionally biased region" description="Basic and acidic residues" evidence="1">
    <location>
        <begin position="162"/>
        <end position="174"/>
    </location>
</feature>
<organism evidence="3">
    <name type="scientific">freshwater metagenome</name>
    <dbReference type="NCBI Taxonomy" id="449393"/>
    <lineage>
        <taxon>unclassified sequences</taxon>
        <taxon>metagenomes</taxon>
        <taxon>ecological metagenomes</taxon>
    </lineage>
</organism>
<protein>
    <submittedName>
        <fullName evidence="3">Unannotated protein</fullName>
    </submittedName>
</protein>
<evidence type="ECO:0000313" key="5">
    <source>
        <dbReference type="EMBL" id="CAB5055250.1"/>
    </source>
</evidence>
<gene>
    <name evidence="3" type="ORF">UFOPK2334_01604</name>
    <name evidence="4" type="ORF">UFOPK2870_01285</name>
    <name evidence="2" type="ORF">UFOPK4179_00970</name>
    <name evidence="5" type="ORF">UFOPK4293_01352</name>
</gene>
<dbReference type="EMBL" id="CAETWZ010000096">
    <property type="protein sequence ID" value="CAB4368173.1"/>
    <property type="molecule type" value="Genomic_DNA"/>
</dbReference>
<feature type="compositionally biased region" description="Low complexity" evidence="1">
    <location>
        <begin position="175"/>
        <end position="187"/>
    </location>
</feature>